<sequence length="228" mass="24758">MSSLIAASVFFLAIHFGVSGTRLRDVLTSRMGEGPYRGMFSLASIVGIVWMSMAYSRAPAVELWGQLIGLRPLASALVLLAFLFAGIGLVTPSPTGIGMESRLTQGGEIIRGMVRITRHPFLWGVALWALAHTIVNGDLPSLIFFGSLLLLALGGTLSIDAKRRRHCGEAWERFVRETSNVPFAAIVAGRNRLVPALREIGLWRPLIAIIAYALLLVLHGRLFGMPLV</sequence>
<proteinExistence type="predicted"/>
<accession>A0A127F9K8</accession>
<dbReference type="KEGG" id="sdf:ACG33_04200"/>
<keyword evidence="8" id="KW-1185">Reference proteome</keyword>
<comment type="subcellular location">
    <subcellularLocation>
        <location evidence="1">Membrane</location>
        <topology evidence="1">Multi-pass membrane protein</topology>
    </subcellularLocation>
</comment>
<dbReference type="Pfam" id="PF07298">
    <property type="entry name" value="NnrU"/>
    <property type="match status" value="1"/>
</dbReference>
<keyword evidence="4 5" id="KW-0472">Membrane</keyword>
<evidence type="ECO:0000256" key="1">
    <source>
        <dbReference type="ARBA" id="ARBA00004141"/>
    </source>
</evidence>
<evidence type="ECO:0000313" key="8">
    <source>
        <dbReference type="Proteomes" id="UP000070250"/>
    </source>
</evidence>
<dbReference type="GO" id="GO:0016020">
    <property type="term" value="C:membrane"/>
    <property type="evidence" value="ECO:0007669"/>
    <property type="project" value="UniProtKB-SubCell"/>
</dbReference>
<feature type="transmembrane region" description="Helical" evidence="5">
    <location>
        <begin position="139"/>
        <end position="159"/>
    </location>
</feature>
<reference evidence="7 8" key="1">
    <citation type="submission" date="2015-06" db="EMBL/GenBank/DDBJ databases">
        <title>A Comprehensive Approach to Explore the Metabolic and Phylogenetic Diversity of Bacterial Steroid Degradation in the Environment: Testosterone as an Example.</title>
        <authorList>
            <person name="Yang F.-C."/>
            <person name="Chen Y.-L."/>
            <person name="Yu C.-P."/>
            <person name="Tang S.-L."/>
            <person name="Wang P.-H."/>
            <person name="Ismail W."/>
            <person name="Wang C.-H."/>
            <person name="Yang C.-Y."/>
            <person name="Chiang Y.-R."/>
        </authorList>
    </citation>
    <scope>NUCLEOTIDE SEQUENCE [LARGE SCALE GENOMIC DNA]</scope>
    <source>
        <strain evidence="7 8">DSM 18526</strain>
    </source>
</reference>
<dbReference type="PANTHER" id="PTHR35988:SF2">
    <property type="entry name" value="15-CIS-ZETA-CAROTENE ISOMERASE, CHLOROPLASTIC"/>
    <property type="match status" value="1"/>
</dbReference>
<dbReference type="Proteomes" id="UP000070250">
    <property type="component" value="Chromosome"/>
</dbReference>
<gene>
    <name evidence="7" type="ORF">ACG33_04200</name>
</gene>
<evidence type="ECO:0000256" key="5">
    <source>
        <dbReference type="SAM" id="Phobius"/>
    </source>
</evidence>
<feature type="transmembrane region" description="Helical" evidence="5">
    <location>
        <begin position="202"/>
        <end position="223"/>
    </location>
</feature>
<dbReference type="PATRIC" id="fig|465721.4.peg.899"/>
<dbReference type="Gene3D" id="1.20.120.1630">
    <property type="match status" value="1"/>
</dbReference>
<evidence type="ECO:0000259" key="6">
    <source>
        <dbReference type="Pfam" id="PF07298"/>
    </source>
</evidence>
<feature type="domain" description="NnrU" evidence="6">
    <location>
        <begin position="4"/>
        <end position="226"/>
    </location>
</feature>
<evidence type="ECO:0000256" key="2">
    <source>
        <dbReference type="ARBA" id="ARBA00022692"/>
    </source>
</evidence>
<dbReference type="PANTHER" id="PTHR35988">
    <property type="entry name" value="15-CIS-ZETA-CAROTENE ISOMERASE, CHLOROPLASTIC"/>
    <property type="match status" value="1"/>
</dbReference>
<keyword evidence="3 5" id="KW-1133">Transmembrane helix</keyword>
<evidence type="ECO:0000256" key="3">
    <source>
        <dbReference type="ARBA" id="ARBA00022989"/>
    </source>
</evidence>
<dbReference type="EMBL" id="CP011971">
    <property type="protein sequence ID" value="AMN46321.1"/>
    <property type="molecule type" value="Genomic_DNA"/>
</dbReference>
<keyword evidence="2 5" id="KW-0812">Transmembrane</keyword>
<dbReference type="InterPro" id="IPR009915">
    <property type="entry name" value="NnrU_dom"/>
</dbReference>
<evidence type="ECO:0000313" key="7">
    <source>
        <dbReference type="EMBL" id="AMN46321.1"/>
    </source>
</evidence>
<dbReference type="AlphaFoldDB" id="A0A127F9K8"/>
<organism evidence="7 8">
    <name type="scientific">Steroidobacter denitrificans</name>
    <dbReference type="NCBI Taxonomy" id="465721"/>
    <lineage>
        <taxon>Bacteria</taxon>
        <taxon>Pseudomonadati</taxon>
        <taxon>Pseudomonadota</taxon>
        <taxon>Gammaproteobacteria</taxon>
        <taxon>Steroidobacterales</taxon>
        <taxon>Steroidobacteraceae</taxon>
        <taxon>Steroidobacter</taxon>
    </lineage>
</organism>
<feature type="transmembrane region" description="Helical" evidence="5">
    <location>
        <begin position="68"/>
        <end position="90"/>
    </location>
</feature>
<dbReference type="GO" id="GO:0090471">
    <property type="term" value="F:9,15,9'-tri-cis-zeta-carotene isomerase activity"/>
    <property type="evidence" value="ECO:0007669"/>
    <property type="project" value="TreeGrafter"/>
</dbReference>
<name>A0A127F9K8_STEDE</name>
<feature type="transmembrane region" description="Helical" evidence="5">
    <location>
        <begin position="36"/>
        <end position="56"/>
    </location>
</feature>
<dbReference type="RefSeq" id="WP_066918976.1">
    <property type="nucleotide sequence ID" value="NZ_CP011971.1"/>
</dbReference>
<dbReference type="OrthoDB" id="5293641at2"/>
<evidence type="ECO:0000256" key="4">
    <source>
        <dbReference type="ARBA" id="ARBA00023136"/>
    </source>
</evidence>
<dbReference type="STRING" id="465721.ACG33_04200"/>
<protein>
    <recommendedName>
        <fullName evidence="6">NnrU domain-containing protein</fullName>
    </recommendedName>
</protein>